<dbReference type="EMBL" id="CP035758">
    <property type="protein sequence ID" value="QBD75581.1"/>
    <property type="molecule type" value="Genomic_DNA"/>
</dbReference>
<evidence type="ECO:0000313" key="2">
    <source>
        <dbReference type="Proteomes" id="UP000290365"/>
    </source>
</evidence>
<gene>
    <name evidence="1" type="ORF">EPA93_06010</name>
</gene>
<name>A0A4V0YYA9_KTERU</name>
<evidence type="ECO:0000313" key="1">
    <source>
        <dbReference type="EMBL" id="QBD75581.1"/>
    </source>
</evidence>
<reference evidence="1 2" key="1">
    <citation type="submission" date="2019-01" db="EMBL/GenBank/DDBJ databases">
        <title>Ktedonosporobacter rubrisoli SCAWS-G2.</title>
        <authorList>
            <person name="Huang Y."/>
            <person name="Yan B."/>
        </authorList>
    </citation>
    <scope>NUCLEOTIDE SEQUENCE [LARGE SCALE GENOMIC DNA]</scope>
    <source>
        <strain evidence="1 2">SCAWS-G2</strain>
    </source>
</reference>
<sequence length="85" mass="10090">MKWFQGSSKGVQQYYEPTLWLQATCNEVIALNFVLRQFLDYYSQPGHTTVHNRELIELIEHFFERSTQHPLLDSSREQCKGGRKE</sequence>
<proteinExistence type="predicted"/>
<accession>A0A4V0YYA9</accession>
<dbReference type="KEGG" id="kbs:EPA93_06010"/>
<dbReference type="Proteomes" id="UP000290365">
    <property type="component" value="Chromosome"/>
</dbReference>
<dbReference type="AlphaFoldDB" id="A0A4V0YYA9"/>
<organism evidence="1 2">
    <name type="scientific">Ktedonosporobacter rubrisoli</name>
    <dbReference type="NCBI Taxonomy" id="2509675"/>
    <lineage>
        <taxon>Bacteria</taxon>
        <taxon>Bacillati</taxon>
        <taxon>Chloroflexota</taxon>
        <taxon>Ktedonobacteria</taxon>
        <taxon>Ktedonobacterales</taxon>
        <taxon>Ktedonosporobacteraceae</taxon>
        <taxon>Ktedonosporobacter</taxon>
    </lineage>
</organism>
<protein>
    <submittedName>
        <fullName evidence="1">Uncharacterized protein</fullName>
    </submittedName>
</protein>
<keyword evidence="2" id="KW-1185">Reference proteome</keyword>
<dbReference type="RefSeq" id="WP_129886179.1">
    <property type="nucleotide sequence ID" value="NZ_CP035758.1"/>
</dbReference>